<dbReference type="PANTHER" id="PTHR31061:SF24">
    <property type="entry name" value="LD22376P"/>
    <property type="match status" value="1"/>
</dbReference>
<dbReference type="EMBL" id="GL883080">
    <property type="protein sequence ID" value="EGF89727.1"/>
    <property type="molecule type" value="Genomic_DNA"/>
</dbReference>
<feature type="transmembrane region" description="Helical" evidence="1">
    <location>
        <begin position="270"/>
        <end position="294"/>
    </location>
</feature>
<gene>
    <name evidence="3" type="ORF">ABI_41500</name>
</gene>
<feature type="transmembrane region" description="Helical" evidence="1">
    <location>
        <begin position="88"/>
        <end position="106"/>
    </location>
</feature>
<evidence type="ECO:0000313" key="3">
    <source>
        <dbReference type="EMBL" id="EGF89727.1"/>
    </source>
</evidence>
<evidence type="ECO:0000259" key="2">
    <source>
        <dbReference type="Pfam" id="PF16401"/>
    </source>
</evidence>
<evidence type="ECO:0000313" key="4">
    <source>
        <dbReference type="Proteomes" id="UP000006512"/>
    </source>
</evidence>
<feature type="transmembrane region" description="Helical" evidence="1">
    <location>
        <begin position="12"/>
        <end position="29"/>
    </location>
</feature>
<accession>F4QSK7</accession>
<evidence type="ECO:0000256" key="1">
    <source>
        <dbReference type="SAM" id="Phobius"/>
    </source>
</evidence>
<feature type="transmembrane region" description="Helical" evidence="1">
    <location>
        <begin position="149"/>
        <end position="170"/>
    </location>
</feature>
<keyword evidence="1" id="KW-1133">Transmembrane helix</keyword>
<proteinExistence type="predicted"/>
<feature type="transmembrane region" description="Helical" evidence="1">
    <location>
        <begin position="214"/>
        <end position="231"/>
    </location>
</feature>
<sequence length="384" mass="42307">MGGEMTQGNRWLALDILRGLSIIFMLLNLNPGSWSEQYGWVLHAKWEGATFIDMVAPVFLFCIGVAIPLSLRRRIEAGESNGQLAKHILNRAGILVLLGLFLNAYPAFDWAHMRIPGVLQRIGVCYGAVALFVLFTARREGGFRLNAKAGWIAWTFVLLSWTALLMFVPVPGFGAPRFDPVGSWPAYVDRLVLTTDHMFPWWPVDGKVVFDPDGLLSTWPVCANVLFGALVGHARLTGITAPILKMLVAGGLLMAAAVGLHTTIPIIKHIWTATFALFTIGFSLVSLGALTLLVERWNSAPAFYPAQVYGSNPLLAYMLSFLVAPLIDLVWLKPPAASIRAAGQALFAQAFEPRLASLCFALTMVTAIFLPLWVCWRNKWFLKL</sequence>
<dbReference type="Pfam" id="PF16401">
    <property type="entry name" value="DUF5009"/>
    <property type="match status" value="1"/>
</dbReference>
<feature type="transmembrane region" description="Helical" evidence="1">
    <location>
        <begin position="314"/>
        <end position="332"/>
    </location>
</feature>
<feature type="transmembrane region" description="Helical" evidence="1">
    <location>
        <begin position="118"/>
        <end position="137"/>
    </location>
</feature>
<dbReference type="STRING" id="715226.ABI_41500"/>
<dbReference type="Proteomes" id="UP000006512">
    <property type="component" value="Unassembled WGS sequence"/>
</dbReference>
<feature type="transmembrane region" description="Helical" evidence="1">
    <location>
        <begin position="243"/>
        <end position="264"/>
    </location>
</feature>
<dbReference type="eggNOG" id="COG4299">
    <property type="taxonomic scope" value="Bacteria"/>
</dbReference>
<keyword evidence="4" id="KW-1185">Reference proteome</keyword>
<organism evidence="3 4">
    <name type="scientific">Asticcacaulis biprosthecium C19</name>
    <dbReference type="NCBI Taxonomy" id="715226"/>
    <lineage>
        <taxon>Bacteria</taxon>
        <taxon>Pseudomonadati</taxon>
        <taxon>Pseudomonadota</taxon>
        <taxon>Alphaproteobacteria</taxon>
        <taxon>Caulobacterales</taxon>
        <taxon>Caulobacteraceae</taxon>
        <taxon>Asticcacaulis</taxon>
    </lineage>
</organism>
<dbReference type="PANTHER" id="PTHR31061">
    <property type="entry name" value="LD22376P"/>
    <property type="match status" value="1"/>
</dbReference>
<dbReference type="AlphaFoldDB" id="F4QSK7"/>
<feature type="transmembrane region" description="Helical" evidence="1">
    <location>
        <begin position="49"/>
        <end position="67"/>
    </location>
</feature>
<feature type="domain" description="DUF5009" evidence="2">
    <location>
        <begin position="13"/>
        <end position="137"/>
    </location>
</feature>
<name>F4QSK7_9CAUL</name>
<keyword evidence="1" id="KW-0472">Membrane</keyword>
<feature type="transmembrane region" description="Helical" evidence="1">
    <location>
        <begin position="355"/>
        <end position="376"/>
    </location>
</feature>
<dbReference type="InterPro" id="IPR032176">
    <property type="entry name" value="DUF5009"/>
</dbReference>
<keyword evidence="1" id="KW-0812">Transmembrane</keyword>
<protein>
    <recommendedName>
        <fullName evidence="2">DUF5009 domain-containing protein</fullName>
    </recommendedName>
</protein>
<dbReference type="HOGENOM" id="CLU_029171_4_0_5"/>
<reference evidence="4" key="1">
    <citation type="submission" date="2011-03" db="EMBL/GenBank/DDBJ databases">
        <title>Draft genome sequence of Brevundimonas diminuta.</title>
        <authorList>
            <person name="Brown P.J.B."/>
            <person name="Buechlein A."/>
            <person name="Hemmerich C."/>
            <person name="Brun Y.V."/>
        </authorList>
    </citation>
    <scope>NUCLEOTIDE SEQUENCE [LARGE SCALE GENOMIC DNA]</scope>
    <source>
        <strain evidence="4">C19</strain>
    </source>
</reference>